<sequence>MGKRIQLSSKIAFDFLYFLISSLLSRSGVQPTSTDSHFYQDSPNNNDFHDNWNTINNLKRQGHDDRRCNFNAKGDNNIHDNINHLVDKRPHNYHC</sequence>
<feature type="chain" id="PRO_5003238206" evidence="1">
    <location>
        <begin position="35"/>
        <end position="95"/>
    </location>
</feature>
<keyword evidence="1" id="KW-0732">Signal</keyword>
<protein>
    <submittedName>
        <fullName evidence="2">Uncharacterized protein</fullName>
    </submittedName>
</protein>
<evidence type="ECO:0000256" key="1">
    <source>
        <dbReference type="SAM" id="SignalP"/>
    </source>
</evidence>
<name>E9HM14_DAPPU</name>
<dbReference type="HOGENOM" id="CLU_2374877_0_0_1"/>
<accession>E9HM14</accession>
<dbReference type="AlphaFoldDB" id="E9HM14"/>
<dbReference type="Proteomes" id="UP000000305">
    <property type="component" value="Unassembled WGS sequence"/>
</dbReference>
<evidence type="ECO:0000313" key="3">
    <source>
        <dbReference type="Proteomes" id="UP000000305"/>
    </source>
</evidence>
<feature type="signal peptide" evidence="1">
    <location>
        <begin position="1"/>
        <end position="34"/>
    </location>
</feature>
<dbReference type="KEGG" id="dpx:DAPPUDRAFT_331293"/>
<gene>
    <name evidence="2" type="ORF">DAPPUDRAFT_331293</name>
</gene>
<dbReference type="InParanoid" id="E9HM14"/>
<reference evidence="2 3" key="1">
    <citation type="journal article" date="2011" name="Science">
        <title>The ecoresponsive genome of Daphnia pulex.</title>
        <authorList>
            <person name="Colbourne J.K."/>
            <person name="Pfrender M.E."/>
            <person name="Gilbert D."/>
            <person name="Thomas W.K."/>
            <person name="Tucker A."/>
            <person name="Oakley T.H."/>
            <person name="Tokishita S."/>
            <person name="Aerts A."/>
            <person name="Arnold G.J."/>
            <person name="Basu M.K."/>
            <person name="Bauer D.J."/>
            <person name="Caceres C.E."/>
            <person name="Carmel L."/>
            <person name="Casola C."/>
            <person name="Choi J.H."/>
            <person name="Detter J.C."/>
            <person name="Dong Q."/>
            <person name="Dusheyko S."/>
            <person name="Eads B.D."/>
            <person name="Frohlich T."/>
            <person name="Geiler-Samerotte K.A."/>
            <person name="Gerlach D."/>
            <person name="Hatcher P."/>
            <person name="Jogdeo S."/>
            <person name="Krijgsveld J."/>
            <person name="Kriventseva E.V."/>
            <person name="Kultz D."/>
            <person name="Laforsch C."/>
            <person name="Lindquist E."/>
            <person name="Lopez J."/>
            <person name="Manak J.R."/>
            <person name="Muller J."/>
            <person name="Pangilinan J."/>
            <person name="Patwardhan R.P."/>
            <person name="Pitluck S."/>
            <person name="Pritham E.J."/>
            <person name="Rechtsteiner A."/>
            <person name="Rho M."/>
            <person name="Rogozin I.B."/>
            <person name="Sakarya O."/>
            <person name="Salamov A."/>
            <person name="Schaack S."/>
            <person name="Shapiro H."/>
            <person name="Shiga Y."/>
            <person name="Skalitzky C."/>
            <person name="Smith Z."/>
            <person name="Souvorov A."/>
            <person name="Sung W."/>
            <person name="Tang Z."/>
            <person name="Tsuchiya D."/>
            <person name="Tu H."/>
            <person name="Vos H."/>
            <person name="Wang M."/>
            <person name="Wolf Y.I."/>
            <person name="Yamagata H."/>
            <person name="Yamada T."/>
            <person name="Ye Y."/>
            <person name="Shaw J.R."/>
            <person name="Andrews J."/>
            <person name="Crease T.J."/>
            <person name="Tang H."/>
            <person name="Lucas S.M."/>
            <person name="Robertson H.M."/>
            <person name="Bork P."/>
            <person name="Koonin E.V."/>
            <person name="Zdobnov E.M."/>
            <person name="Grigoriev I.V."/>
            <person name="Lynch M."/>
            <person name="Boore J.L."/>
        </authorList>
    </citation>
    <scope>NUCLEOTIDE SEQUENCE [LARGE SCALE GENOMIC DNA]</scope>
</reference>
<evidence type="ECO:0000313" key="2">
    <source>
        <dbReference type="EMBL" id="EFX67216.1"/>
    </source>
</evidence>
<organism evidence="2 3">
    <name type="scientific">Daphnia pulex</name>
    <name type="common">Water flea</name>
    <dbReference type="NCBI Taxonomy" id="6669"/>
    <lineage>
        <taxon>Eukaryota</taxon>
        <taxon>Metazoa</taxon>
        <taxon>Ecdysozoa</taxon>
        <taxon>Arthropoda</taxon>
        <taxon>Crustacea</taxon>
        <taxon>Branchiopoda</taxon>
        <taxon>Diplostraca</taxon>
        <taxon>Cladocera</taxon>
        <taxon>Anomopoda</taxon>
        <taxon>Daphniidae</taxon>
        <taxon>Daphnia</taxon>
    </lineage>
</organism>
<dbReference type="EMBL" id="GL732684">
    <property type="protein sequence ID" value="EFX67216.1"/>
    <property type="molecule type" value="Genomic_DNA"/>
</dbReference>
<keyword evidence="3" id="KW-1185">Reference proteome</keyword>
<proteinExistence type="predicted"/>